<keyword evidence="1" id="KW-0472">Membrane</keyword>
<reference evidence="2 3" key="1">
    <citation type="submission" date="2020-07" db="EMBL/GenBank/DDBJ databases">
        <title>Genomic Encyclopedia of Type Strains, Phase IV (KMG-V): Genome sequencing to study the core and pangenomes of soil and plant-associated prokaryotes.</title>
        <authorList>
            <person name="Whitman W."/>
        </authorList>
    </citation>
    <scope>NUCLEOTIDE SEQUENCE [LARGE SCALE GENOMIC DNA]</scope>
    <source>
        <strain evidence="2 3">A1</strain>
    </source>
</reference>
<protein>
    <submittedName>
        <fullName evidence="2">Uncharacterized protein</fullName>
    </submittedName>
</protein>
<evidence type="ECO:0000313" key="2">
    <source>
        <dbReference type="EMBL" id="MBA2851774.1"/>
    </source>
</evidence>
<name>A0A7J9NWY8_METMI</name>
<dbReference type="Proteomes" id="UP000564425">
    <property type="component" value="Unassembled WGS sequence"/>
</dbReference>
<dbReference type="AlphaFoldDB" id="A0A7J9NWY8"/>
<evidence type="ECO:0000313" key="3">
    <source>
        <dbReference type="Proteomes" id="UP000564425"/>
    </source>
</evidence>
<accession>A0A7J9NWY8</accession>
<evidence type="ECO:0000256" key="1">
    <source>
        <dbReference type="SAM" id="Phobius"/>
    </source>
</evidence>
<comment type="caution">
    <text evidence="2">The sequence shown here is derived from an EMBL/GenBank/DDBJ whole genome shotgun (WGS) entry which is preliminary data.</text>
</comment>
<dbReference type="EMBL" id="JACDUH010000003">
    <property type="protein sequence ID" value="MBA2851774.1"/>
    <property type="molecule type" value="Genomic_DNA"/>
</dbReference>
<gene>
    <name evidence="2" type="ORF">HNP86_001933</name>
</gene>
<keyword evidence="1" id="KW-0812">Transmembrane</keyword>
<organism evidence="2 3">
    <name type="scientific">Methanococcus maripaludis</name>
    <name type="common">Methanococcus deltae</name>
    <dbReference type="NCBI Taxonomy" id="39152"/>
    <lineage>
        <taxon>Archaea</taxon>
        <taxon>Methanobacteriati</taxon>
        <taxon>Methanobacteriota</taxon>
        <taxon>Methanomada group</taxon>
        <taxon>Methanococci</taxon>
        <taxon>Methanococcales</taxon>
        <taxon>Methanococcaceae</taxon>
        <taxon>Methanococcus</taxon>
    </lineage>
</organism>
<proteinExistence type="predicted"/>
<sequence length="569" mass="64401">MVDNVLREVYSNDITVEFPPPDGTVSFTNIKIKSVKVKMFSVRYKLYTETDDVERSFKNKRLYNNYRDGIYTSKKVDVYILINNTLQPLIASSESTETLNTDYDVGTVYETWVEYGDLDSDKVKVVNNDLKFPAYVEIVVSNGLLNLGDQVYTYVIPPKKSTAQIPFSFGTSYAIDGHYKAGLISVDGAEVPYTQDSVTTVSTTYEYAKVYSADIYDLPSKSFKNNTVLHVDKLWDFYMLNAAEYYQLLNETDKALVETQTDEPYSPGLSQYTDGTFLNGIRSVGASTLEGILRFGHNRRRSTKLSFNKIGPWFADFMFDSTTANDNFYEDSRAWGTSLVANIRPQHTTGYSTFADQCYDAVDYLNGHTAGNTSLRLSLVNEIQTVDTLLQYIDRLEVNKMPSRFNGSIPTFSYMKLHVSAFNYAVYVGNTDGSIYYIPPNSSKIILVPNKTYLGTDRYTGLYETSYDIRFWTVEDCGDNFIASVNAIETAPDVKDILFAYNSSKTMETLDMVYILLMLYHLMIPAVFNYSNLASAGVGMHMVITKVLWELLDTTFVGLYNNIHTDSVV</sequence>
<feature type="transmembrane region" description="Helical" evidence="1">
    <location>
        <begin position="512"/>
        <end position="530"/>
    </location>
</feature>
<keyword evidence="1" id="KW-1133">Transmembrane helix</keyword>
<dbReference type="RefSeq" id="WP_181501594.1">
    <property type="nucleotide sequence ID" value="NZ_JACDUH010000003.1"/>
</dbReference>